<feature type="region of interest" description="Disordered" evidence="1">
    <location>
        <begin position="1"/>
        <end position="40"/>
    </location>
</feature>
<evidence type="ECO:0000313" key="2">
    <source>
        <dbReference type="EMBL" id="KAK4327474.1"/>
    </source>
</evidence>
<feature type="compositionally biased region" description="Basic and acidic residues" evidence="1">
    <location>
        <begin position="27"/>
        <end position="40"/>
    </location>
</feature>
<gene>
    <name evidence="2" type="ORF">Pmani_002030</name>
</gene>
<sequence length="207" mass="24169">MLQLRPKKRPRFTAVRGVVKQSKRKKEWPPKTEMMDEYKPKGPKAVSGEVFFSTYWEQRPLYIQRKDRKDLDRKYFNGLFSTEDFDNILRKQRVLYTKNLDMTSYSNGQRETHNPTFHRPVSKNTSTVSVVLMCPVSSHGRGCRVWQGSAAMAEDVEFGRVYFILPDTVVEELTMRLLKSVPLDATVDQRDSNLMLCLLSSLQLTYF</sequence>
<keyword evidence="3" id="KW-1185">Reference proteome</keyword>
<dbReference type="Gene3D" id="2.60.120.650">
    <property type="entry name" value="Cupin"/>
    <property type="match status" value="1"/>
</dbReference>
<proteinExistence type="predicted"/>
<dbReference type="EMBL" id="JAWZYT010000148">
    <property type="protein sequence ID" value="KAK4327474.1"/>
    <property type="molecule type" value="Genomic_DNA"/>
</dbReference>
<organism evidence="2 3">
    <name type="scientific">Petrolisthes manimaculis</name>
    <dbReference type="NCBI Taxonomy" id="1843537"/>
    <lineage>
        <taxon>Eukaryota</taxon>
        <taxon>Metazoa</taxon>
        <taxon>Ecdysozoa</taxon>
        <taxon>Arthropoda</taxon>
        <taxon>Crustacea</taxon>
        <taxon>Multicrustacea</taxon>
        <taxon>Malacostraca</taxon>
        <taxon>Eumalacostraca</taxon>
        <taxon>Eucarida</taxon>
        <taxon>Decapoda</taxon>
        <taxon>Pleocyemata</taxon>
        <taxon>Anomura</taxon>
        <taxon>Galatheoidea</taxon>
        <taxon>Porcellanidae</taxon>
        <taxon>Petrolisthes</taxon>
    </lineage>
</organism>
<comment type="caution">
    <text evidence="2">The sequence shown here is derived from an EMBL/GenBank/DDBJ whole genome shotgun (WGS) entry which is preliminary data.</text>
</comment>
<feature type="compositionally biased region" description="Basic residues" evidence="1">
    <location>
        <begin position="1"/>
        <end position="11"/>
    </location>
</feature>
<reference evidence="2" key="1">
    <citation type="submission" date="2023-11" db="EMBL/GenBank/DDBJ databases">
        <title>Genome assemblies of two species of porcelain crab, Petrolisthes cinctipes and Petrolisthes manimaculis (Anomura: Porcellanidae).</title>
        <authorList>
            <person name="Angst P."/>
        </authorList>
    </citation>
    <scope>NUCLEOTIDE SEQUENCE</scope>
    <source>
        <strain evidence="2">PB745_02</strain>
        <tissue evidence="2">Gill</tissue>
    </source>
</reference>
<protein>
    <submittedName>
        <fullName evidence="2">Uncharacterized protein</fullName>
    </submittedName>
</protein>
<name>A0AAE1QIC6_9EUCA</name>
<evidence type="ECO:0000313" key="3">
    <source>
        <dbReference type="Proteomes" id="UP001292094"/>
    </source>
</evidence>
<dbReference type="AlphaFoldDB" id="A0AAE1QIC6"/>
<dbReference type="Proteomes" id="UP001292094">
    <property type="component" value="Unassembled WGS sequence"/>
</dbReference>
<accession>A0AAE1QIC6</accession>
<evidence type="ECO:0000256" key="1">
    <source>
        <dbReference type="SAM" id="MobiDB-lite"/>
    </source>
</evidence>